<feature type="transmembrane region" description="Helical" evidence="7">
    <location>
        <begin position="12"/>
        <end position="37"/>
    </location>
</feature>
<accession>A0ABN6WT20</accession>
<feature type="domain" description="MacB-like periplasmic core" evidence="9">
    <location>
        <begin position="18"/>
        <end position="238"/>
    </location>
</feature>
<keyword evidence="11" id="KW-1185">Reference proteome</keyword>
<protein>
    <submittedName>
        <fullName evidence="10">ABC transporter permease</fullName>
    </submittedName>
</protein>
<keyword evidence="5 7" id="KW-1133">Transmembrane helix</keyword>
<dbReference type="Pfam" id="PF12704">
    <property type="entry name" value="MacB_PCD"/>
    <property type="match status" value="1"/>
</dbReference>
<proteinExistence type="predicted"/>
<evidence type="ECO:0000259" key="8">
    <source>
        <dbReference type="Pfam" id="PF02687"/>
    </source>
</evidence>
<evidence type="ECO:0000256" key="7">
    <source>
        <dbReference type="SAM" id="Phobius"/>
    </source>
</evidence>
<dbReference type="PANTHER" id="PTHR43738">
    <property type="entry name" value="ABC TRANSPORTER, MEMBRANE PROTEIN"/>
    <property type="match status" value="1"/>
</dbReference>
<evidence type="ECO:0000256" key="6">
    <source>
        <dbReference type="ARBA" id="ARBA00023136"/>
    </source>
</evidence>
<keyword evidence="2" id="KW-0813">Transport</keyword>
<dbReference type="Proteomes" id="UP001321445">
    <property type="component" value="Chromosome"/>
</dbReference>
<sequence>MINLAYKDITHSFVKFIVTAMGVGMLLGIVLIMMGVYRGMVTDAQVMLDDIGADLWIVQEDTLGPFAESSRIHEDLKNTLRVNPDIDKSAALAFLNLQVKTPEGVMRRVYSVGYDPHGDISAINPKRLVDGRALEKSHYEIVVSKKLGFSLNDKIKLGRNIYTVVGITEGAVSSGGDPVIYVSLKDAQELQFLYSNARIRNDRARGMKVDADNHLVNAVVATLKGGSDPDDVAKTIRRWKHLSVYTAEQQRNILTKNVIETASKQIGMFTVILVGVSSIIIALIIYTMTLEKIKEISIMKLVGLPNFMITKMIMQETLTLGVLAFIFGNLFAHAIWDKFPKRVVLQIPDAWALFGIIIVASILASLFGVYKAIKADPRAAIGG</sequence>
<evidence type="ECO:0000256" key="1">
    <source>
        <dbReference type="ARBA" id="ARBA00004651"/>
    </source>
</evidence>
<dbReference type="InterPro" id="IPR003838">
    <property type="entry name" value="ABC3_permease_C"/>
</dbReference>
<feature type="domain" description="ABC3 transporter permease C-terminal" evidence="8">
    <location>
        <begin position="268"/>
        <end position="377"/>
    </location>
</feature>
<feature type="transmembrane region" description="Helical" evidence="7">
    <location>
        <begin position="266"/>
        <end position="290"/>
    </location>
</feature>
<evidence type="ECO:0000256" key="2">
    <source>
        <dbReference type="ARBA" id="ARBA00022448"/>
    </source>
</evidence>
<evidence type="ECO:0000256" key="5">
    <source>
        <dbReference type="ARBA" id="ARBA00022989"/>
    </source>
</evidence>
<evidence type="ECO:0000256" key="3">
    <source>
        <dbReference type="ARBA" id="ARBA00022475"/>
    </source>
</evidence>
<keyword evidence="3" id="KW-1003">Cell membrane</keyword>
<comment type="subcellular location">
    <subcellularLocation>
        <location evidence="1">Cell membrane</location>
        <topology evidence="1">Multi-pass membrane protein</topology>
    </subcellularLocation>
</comment>
<evidence type="ECO:0000313" key="11">
    <source>
        <dbReference type="Proteomes" id="UP001321445"/>
    </source>
</evidence>
<dbReference type="InterPro" id="IPR051125">
    <property type="entry name" value="ABC-4/HrtB_transporter"/>
</dbReference>
<dbReference type="InterPro" id="IPR025857">
    <property type="entry name" value="MacB_PCD"/>
</dbReference>
<evidence type="ECO:0000313" key="10">
    <source>
        <dbReference type="EMBL" id="BDY11924.1"/>
    </source>
</evidence>
<evidence type="ECO:0000256" key="4">
    <source>
        <dbReference type="ARBA" id="ARBA00022692"/>
    </source>
</evidence>
<dbReference type="RefSeq" id="WP_286337138.1">
    <property type="nucleotide sequence ID" value="NZ_AP027370.1"/>
</dbReference>
<reference evidence="10 11" key="1">
    <citation type="submission" date="2023-03" db="EMBL/GenBank/DDBJ databases">
        <title>Description of Hydrogenimonas sp. ISO32.</title>
        <authorList>
            <person name="Mino S."/>
            <person name="Fukazawa S."/>
            <person name="Sawabe T."/>
        </authorList>
    </citation>
    <scope>NUCLEOTIDE SEQUENCE [LARGE SCALE GENOMIC DNA]</scope>
    <source>
        <strain evidence="10 11">ISO32</strain>
    </source>
</reference>
<organism evidence="10 11">
    <name type="scientific">Hydrogenimonas cancrithermarum</name>
    <dbReference type="NCBI Taxonomy" id="2993563"/>
    <lineage>
        <taxon>Bacteria</taxon>
        <taxon>Pseudomonadati</taxon>
        <taxon>Campylobacterota</taxon>
        <taxon>Epsilonproteobacteria</taxon>
        <taxon>Campylobacterales</taxon>
        <taxon>Hydrogenimonadaceae</taxon>
        <taxon>Hydrogenimonas</taxon>
    </lineage>
</organism>
<dbReference type="PANTHER" id="PTHR43738:SF1">
    <property type="entry name" value="HEMIN TRANSPORT SYSTEM PERMEASE PROTEIN HRTB-RELATED"/>
    <property type="match status" value="1"/>
</dbReference>
<feature type="transmembrane region" description="Helical" evidence="7">
    <location>
        <begin position="351"/>
        <end position="370"/>
    </location>
</feature>
<keyword evidence="6 7" id="KW-0472">Membrane</keyword>
<evidence type="ECO:0000259" key="9">
    <source>
        <dbReference type="Pfam" id="PF12704"/>
    </source>
</evidence>
<feature type="transmembrane region" description="Helical" evidence="7">
    <location>
        <begin position="317"/>
        <end position="336"/>
    </location>
</feature>
<keyword evidence="4 7" id="KW-0812">Transmembrane</keyword>
<gene>
    <name evidence="10" type="ORF">HCR_02360</name>
</gene>
<name>A0ABN6WT20_9BACT</name>
<dbReference type="EMBL" id="AP027370">
    <property type="protein sequence ID" value="BDY11924.1"/>
    <property type="molecule type" value="Genomic_DNA"/>
</dbReference>
<dbReference type="Pfam" id="PF02687">
    <property type="entry name" value="FtsX"/>
    <property type="match status" value="1"/>
</dbReference>